<gene>
    <name evidence="1" type="ORF">ACM01_33890</name>
</gene>
<name>A0A0J8BVX2_STRVR</name>
<organism evidence="1 2">
    <name type="scientific">Streptomyces viridochromogenes</name>
    <dbReference type="NCBI Taxonomy" id="1938"/>
    <lineage>
        <taxon>Bacteria</taxon>
        <taxon>Bacillati</taxon>
        <taxon>Actinomycetota</taxon>
        <taxon>Actinomycetes</taxon>
        <taxon>Kitasatosporales</taxon>
        <taxon>Streptomycetaceae</taxon>
        <taxon>Streptomyces</taxon>
    </lineage>
</organism>
<protein>
    <submittedName>
        <fullName evidence="1">Uncharacterized protein</fullName>
    </submittedName>
</protein>
<dbReference type="RefSeq" id="WP_048585253.1">
    <property type="nucleotide sequence ID" value="NZ_LFNT01000056.1"/>
</dbReference>
<proteinExistence type="predicted"/>
<sequence>MPVLSCASLALTADLGEVLAGRTGSGPVLTPAAVPAPRRPDRQQLARTAAARARRITPSVRSLPRRGGY</sequence>
<reference evidence="1 2" key="1">
    <citation type="submission" date="2015-06" db="EMBL/GenBank/DDBJ databases">
        <authorList>
            <person name="Ju K.-S."/>
            <person name="Doroghazi J.R."/>
            <person name="Metcalf W.W."/>
        </authorList>
    </citation>
    <scope>NUCLEOTIDE SEQUENCE [LARGE SCALE GENOMIC DNA]</scope>
    <source>
        <strain evidence="1 2">NRRL 3414</strain>
    </source>
</reference>
<dbReference type="AlphaFoldDB" id="A0A0J8BVX2"/>
<dbReference type="Proteomes" id="UP000037432">
    <property type="component" value="Unassembled WGS sequence"/>
</dbReference>
<dbReference type="EMBL" id="LFNT01000056">
    <property type="protein sequence ID" value="KMS69695.1"/>
    <property type="molecule type" value="Genomic_DNA"/>
</dbReference>
<evidence type="ECO:0000313" key="1">
    <source>
        <dbReference type="EMBL" id="KMS69695.1"/>
    </source>
</evidence>
<dbReference type="PATRIC" id="fig|1938.3.peg.7065"/>
<accession>A0A0J8BVX2</accession>
<comment type="caution">
    <text evidence="1">The sequence shown here is derived from an EMBL/GenBank/DDBJ whole genome shotgun (WGS) entry which is preliminary data.</text>
</comment>
<evidence type="ECO:0000313" key="2">
    <source>
        <dbReference type="Proteomes" id="UP000037432"/>
    </source>
</evidence>